<dbReference type="EMBL" id="CATOUU010000803">
    <property type="protein sequence ID" value="CAI9949727.1"/>
    <property type="molecule type" value="Genomic_DNA"/>
</dbReference>
<keyword evidence="1" id="KW-0812">Transmembrane</keyword>
<evidence type="ECO:0000313" key="3">
    <source>
        <dbReference type="EMBL" id="CAL6085628.1"/>
    </source>
</evidence>
<reference evidence="2" key="1">
    <citation type="submission" date="2023-06" db="EMBL/GenBank/DDBJ databases">
        <authorList>
            <person name="Kurt Z."/>
        </authorList>
    </citation>
    <scope>NUCLEOTIDE SEQUENCE</scope>
</reference>
<protein>
    <submittedName>
        <fullName evidence="3">Hypothetical_protein</fullName>
    </submittedName>
</protein>
<keyword evidence="1" id="KW-0472">Membrane</keyword>
<accession>A0AA86QB78</accession>
<evidence type="ECO:0000313" key="2">
    <source>
        <dbReference type="EMBL" id="CAI9949727.1"/>
    </source>
</evidence>
<feature type="transmembrane region" description="Helical" evidence="1">
    <location>
        <begin position="70"/>
        <end position="90"/>
    </location>
</feature>
<comment type="caution">
    <text evidence="2">The sequence shown here is derived from an EMBL/GenBank/DDBJ whole genome shotgun (WGS) entry which is preliminary data.</text>
</comment>
<dbReference type="Proteomes" id="UP001642409">
    <property type="component" value="Unassembled WGS sequence"/>
</dbReference>
<sequence length="235" mass="27260">MIRNESEIMFVDSPPSNLLSSIEYNTDININNNQIAEVDKLSDLSESTSYQYISESSSSKISIQIKSKPFLFYILKFFEIMTGIHAIFVYDSETRPIVKQLKSYQSEYCLQAVLRPASGSYKILTFDEIQQLRLHRASINNQTTKLSKSRLLFCSVLILVYQFLKPFSYVQVLNIIMIQQIINKNRFGLQYRMILDTKLYVCYKNLFLAFQFLGIIVFDQWSGTCASAAQVFEFL</sequence>
<feature type="transmembrane region" description="Helical" evidence="1">
    <location>
        <begin position="199"/>
        <end position="218"/>
    </location>
</feature>
<proteinExistence type="predicted"/>
<reference evidence="3 4" key="2">
    <citation type="submission" date="2024-07" db="EMBL/GenBank/DDBJ databases">
        <authorList>
            <person name="Akdeniz Z."/>
        </authorList>
    </citation>
    <scope>NUCLEOTIDE SEQUENCE [LARGE SCALE GENOMIC DNA]</scope>
</reference>
<dbReference type="EMBL" id="CAXDID020000387">
    <property type="protein sequence ID" value="CAL6085628.1"/>
    <property type="molecule type" value="Genomic_DNA"/>
</dbReference>
<evidence type="ECO:0000256" key="1">
    <source>
        <dbReference type="SAM" id="Phobius"/>
    </source>
</evidence>
<name>A0AA86QB78_9EUKA</name>
<gene>
    <name evidence="2" type="ORF">HINF_LOCUS37372</name>
    <name evidence="3" type="ORF">HINF_LOCUS62774</name>
</gene>
<keyword evidence="4" id="KW-1185">Reference proteome</keyword>
<keyword evidence="1" id="KW-1133">Transmembrane helix</keyword>
<evidence type="ECO:0000313" key="4">
    <source>
        <dbReference type="Proteomes" id="UP001642409"/>
    </source>
</evidence>
<feature type="transmembrane region" description="Helical" evidence="1">
    <location>
        <begin position="150"/>
        <end position="178"/>
    </location>
</feature>
<dbReference type="AlphaFoldDB" id="A0AA86QB78"/>
<organism evidence="2">
    <name type="scientific">Hexamita inflata</name>
    <dbReference type="NCBI Taxonomy" id="28002"/>
    <lineage>
        <taxon>Eukaryota</taxon>
        <taxon>Metamonada</taxon>
        <taxon>Diplomonadida</taxon>
        <taxon>Hexamitidae</taxon>
        <taxon>Hexamitinae</taxon>
        <taxon>Hexamita</taxon>
    </lineage>
</organism>